<dbReference type="Proteomes" id="UP000309174">
    <property type="component" value="Unassembled WGS sequence"/>
</dbReference>
<protein>
    <submittedName>
        <fullName evidence="2">Permease</fullName>
    </submittedName>
</protein>
<sequence>MPFALSYTAAADRLDFSLAQSLTVIALCALTALISNMALAVFNDGARPFLLDFIRGNTRRGEMTAVSFGLSAGFVFGLGAPMALSTGVLNPWLLFLPTDILGLLAPRRWLAPILGGAWGAVVVFGLSGANNAAHDLPVDFLTAMQEMATPILFLFLLFPVIAIASQFGRVLGAVAFVVEIAIVVISMKAWPDHFPGALAMAAGVLMLLGFALARDLRNRRAAAAPAPPKPADAPGAARIPLEEKADDKPAADPMASLFGANAERLRRHLPWFALLGAVLAAMVNLHIFGGGEATSFLVPKGDYGEAAQVDFYRAFGFLPLIATTALASGAFQIVGFTFVYPLAYLAPNVAVAAVGGAVLFSVEILALSYIGRGLTMLPSIRDASDHLRNAIGKTLEIAILFGAIAAAAKMGGGLGITLVGGLYLLNEAIGRPIVRLAAGPAAVVVAGIALNVLHWLDLFTPLKG</sequence>
<name>A0A5C4J8Z3_9ACTN</name>
<keyword evidence="3" id="KW-1185">Reference proteome</keyword>
<feature type="transmembrane region" description="Helical" evidence="1">
    <location>
        <begin position="109"/>
        <end position="127"/>
    </location>
</feature>
<accession>A0A5C4J8Z3</accession>
<keyword evidence="1" id="KW-1133">Transmembrane helix</keyword>
<dbReference type="Pfam" id="PF10797">
    <property type="entry name" value="YhfT"/>
    <property type="match status" value="1"/>
</dbReference>
<feature type="transmembrane region" description="Helical" evidence="1">
    <location>
        <begin position="171"/>
        <end position="190"/>
    </location>
</feature>
<keyword evidence="1" id="KW-0472">Membrane</keyword>
<evidence type="ECO:0000313" key="2">
    <source>
        <dbReference type="EMBL" id="TMQ96266.1"/>
    </source>
</evidence>
<dbReference type="InterPro" id="IPR019733">
    <property type="entry name" value="Uncharacterised_YhfT"/>
</dbReference>
<feature type="transmembrane region" description="Helical" evidence="1">
    <location>
        <begin position="20"/>
        <end position="42"/>
    </location>
</feature>
<dbReference type="OrthoDB" id="92225at2"/>
<feature type="transmembrane region" description="Helical" evidence="1">
    <location>
        <begin position="196"/>
        <end position="213"/>
    </location>
</feature>
<keyword evidence="1" id="KW-0812">Transmembrane</keyword>
<feature type="transmembrane region" description="Helical" evidence="1">
    <location>
        <begin position="436"/>
        <end position="456"/>
    </location>
</feature>
<evidence type="ECO:0000313" key="3">
    <source>
        <dbReference type="Proteomes" id="UP000309174"/>
    </source>
</evidence>
<feature type="transmembrane region" description="Helical" evidence="1">
    <location>
        <begin position="349"/>
        <end position="370"/>
    </location>
</feature>
<feature type="transmembrane region" description="Helical" evidence="1">
    <location>
        <begin position="397"/>
        <end position="424"/>
    </location>
</feature>
<proteinExistence type="predicted"/>
<comment type="caution">
    <text evidence="2">The sequence shown here is derived from an EMBL/GenBank/DDBJ whole genome shotgun (WGS) entry which is preliminary data.</text>
</comment>
<dbReference type="EMBL" id="VCKW01000109">
    <property type="protein sequence ID" value="TMQ96266.1"/>
    <property type="molecule type" value="Genomic_DNA"/>
</dbReference>
<organism evidence="2 3">
    <name type="scientific">Actinomadura soli</name>
    <dbReference type="NCBI Taxonomy" id="2508997"/>
    <lineage>
        <taxon>Bacteria</taxon>
        <taxon>Bacillati</taxon>
        <taxon>Actinomycetota</taxon>
        <taxon>Actinomycetes</taxon>
        <taxon>Streptosporangiales</taxon>
        <taxon>Thermomonosporaceae</taxon>
        <taxon>Actinomadura</taxon>
    </lineage>
</organism>
<dbReference type="RefSeq" id="WP_138646920.1">
    <property type="nucleotide sequence ID" value="NZ_VCKW01000109.1"/>
</dbReference>
<evidence type="ECO:0000256" key="1">
    <source>
        <dbReference type="SAM" id="Phobius"/>
    </source>
</evidence>
<gene>
    <name evidence="2" type="ORF">ETD83_21425</name>
</gene>
<reference evidence="2 3" key="1">
    <citation type="submission" date="2019-05" db="EMBL/GenBank/DDBJ databases">
        <title>Draft genome sequence of Actinomadura sp. 14C53.</title>
        <authorList>
            <person name="Saricaoglu S."/>
            <person name="Isik K."/>
        </authorList>
    </citation>
    <scope>NUCLEOTIDE SEQUENCE [LARGE SCALE GENOMIC DNA]</scope>
    <source>
        <strain evidence="2 3">14C53</strain>
    </source>
</reference>
<feature type="transmembrane region" description="Helical" evidence="1">
    <location>
        <begin position="147"/>
        <end position="164"/>
    </location>
</feature>
<feature type="transmembrane region" description="Helical" evidence="1">
    <location>
        <begin position="311"/>
        <end position="342"/>
    </location>
</feature>
<dbReference type="AlphaFoldDB" id="A0A5C4J8Z3"/>
<feature type="transmembrane region" description="Helical" evidence="1">
    <location>
        <begin position="271"/>
        <end position="291"/>
    </location>
</feature>